<evidence type="ECO:0000259" key="3">
    <source>
        <dbReference type="PROSITE" id="PS50175"/>
    </source>
</evidence>
<dbReference type="OrthoDB" id="107347at2"/>
<keyword evidence="1" id="KW-0378">Hydrolase</keyword>
<feature type="chain" id="PRO_5017219188" description="Peptidase A2 domain-containing protein" evidence="2">
    <location>
        <begin position="18"/>
        <end position="322"/>
    </location>
</feature>
<dbReference type="InterPro" id="IPR021109">
    <property type="entry name" value="Peptidase_aspartic_dom_sf"/>
</dbReference>
<dbReference type="AlphaFoldDB" id="A0A3A1P9F0"/>
<dbReference type="GO" id="GO:0006508">
    <property type="term" value="P:proteolysis"/>
    <property type="evidence" value="ECO:0007669"/>
    <property type="project" value="InterPro"/>
</dbReference>
<sequence length="322" mass="35088">MSLIAMASALVATIANPVPEAPAPPATAPPATDLPAIVREPTLSEIIAFETERYRRMTVPVTISGKGPFRFLVDTGAEATVVARTVADQLELFDRRTVTLIAMASRRQVETTPLPTITLGSREFDLSAAAILEAEHIGDADGILGLDSLQDQRVLFDFEHSHIAVAHADELGGDRGFDIVVRARRKHGQLIVQRARIDGVDVDVVIDTGAQSSFGNIALQNRLRRARALDKSEMTDVNGVTITGNTRLARMLQLERAAINNIVIAFTDSPTFAALGLNSRPAMVLGMRELRLFKRVAIDFESRRVLFDMPDGARISDRSLFP</sequence>
<evidence type="ECO:0000313" key="4">
    <source>
        <dbReference type="EMBL" id="RIV88357.1"/>
    </source>
</evidence>
<name>A0A3A1P9F0_9SPHN</name>
<keyword evidence="2" id="KW-0732">Signal</keyword>
<evidence type="ECO:0000256" key="1">
    <source>
        <dbReference type="ARBA" id="ARBA00022801"/>
    </source>
</evidence>
<dbReference type="GO" id="GO:0004190">
    <property type="term" value="F:aspartic-type endopeptidase activity"/>
    <property type="evidence" value="ECO:0007669"/>
    <property type="project" value="InterPro"/>
</dbReference>
<dbReference type="PROSITE" id="PS50175">
    <property type="entry name" value="ASP_PROT_RETROV"/>
    <property type="match status" value="1"/>
</dbReference>
<dbReference type="RefSeq" id="WP_119592499.1">
    <property type="nucleotide sequence ID" value="NZ_QXFM01000071.1"/>
</dbReference>
<protein>
    <recommendedName>
        <fullName evidence="3">Peptidase A2 domain-containing protein</fullName>
    </recommendedName>
</protein>
<organism evidence="4 5">
    <name type="scientific">Aurantiacibacter xanthus</name>
    <dbReference type="NCBI Taxonomy" id="1784712"/>
    <lineage>
        <taxon>Bacteria</taxon>
        <taxon>Pseudomonadati</taxon>
        <taxon>Pseudomonadota</taxon>
        <taxon>Alphaproteobacteria</taxon>
        <taxon>Sphingomonadales</taxon>
        <taxon>Erythrobacteraceae</taxon>
        <taxon>Aurantiacibacter</taxon>
    </lineage>
</organism>
<feature type="domain" description="Peptidase A2" evidence="3">
    <location>
        <begin position="69"/>
        <end position="84"/>
    </location>
</feature>
<evidence type="ECO:0000256" key="2">
    <source>
        <dbReference type="SAM" id="SignalP"/>
    </source>
</evidence>
<dbReference type="InterPro" id="IPR034122">
    <property type="entry name" value="Retropepsin-like_bacterial"/>
</dbReference>
<dbReference type="SUPFAM" id="SSF50630">
    <property type="entry name" value="Acid proteases"/>
    <property type="match status" value="2"/>
</dbReference>
<gene>
    <name evidence="4" type="ORF">D2V17_07720</name>
</gene>
<dbReference type="InterPro" id="IPR001969">
    <property type="entry name" value="Aspartic_peptidase_AS"/>
</dbReference>
<keyword evidence="5" id="KW-1185">Reference proteome</keyword>
<dbReference type="Gene3D" id="2.40.70.10">
    <property type="entry name" value="Acid Proteases"/>
    <property type="match status" value="2"/>
</dbReference>
<feature type="signal peptide" evidence="2">
    <location>
        <begin position="1"/>
        <end position="17"/>
    </location>
</feature>
<comment type="caution">
    <text evidence="4">The sequence shown here is derived from an EMBL/GenBank/DDBJ whole genome shotgun (WGS) entry which is preliminary data.</text>
</comment>
<dbReference type="PROSITE" id="PS00141">
    <property type="entry name" value="ASP_PROTEASE"/>
    <property type="match status" value="1"/>
</dbReference>
<reference evidence="4 5" key="1">
    <citation type="submission" date="2018-08" db="EMBL/GenBank/DDBJ databases">
        <title>Erythrobacter zhengii sp.nov., a bacterium isolated from deep-sea sediment.</title>
        <authorList>
            <person name="Fang C."/>
            <person name="Wu Y.-H."/>
            <person name="Sun C."/>
            <person name="Wang H."/>
            <person name="Cheng H."/>
            <person name="Meng F.-X."/>
            <person name="Wang C.-S."/>
            <person name="Xu X.-W."/>
        </authorList>
    </citation>
    <scope>NUCLEOTIDE SEQUENCE [LARGE SCALE GENOMIC DNA]</scope>
    <source>
        <strain evidence="4 5">CCTCC AB 2015396</strain>
    </source>
</reference>
<dbReference type="Proteomes" id="UP000265366">
    <property type="component" value="Unassembled WGS sequence"/>
</dbReference>
<evidence type="ECO:0000313" key="5">
    <source>
        <dbReference type="Proteomes" id="UP000265366"/>
    </source>
</evidence>
<dbReference type="EMBL" id="QXFM01000071">
    <property type="protein sequence ID" value="RIV88357.1"/>
    <property type="molecule type" value="Genomic_DNA"/>
</dbReference>
<dbReference type="Pfam" id="PF13975">
    <property type="entry name" value="gag-asp_proteas"/>
    <property type="match status" value="1"/>
</dbReference>
<dbReference type="CDD" id="cd05483">
    <property type="entry name" value="retropepsin_like_bacteria"/>
    <property type="match status" value="1"/>
</dbReference>
<proteinExistence type="predicted"/>
<dbReference type="InterPro" id="IPR001995">
    <property type="entry name" value="Peptidase_A2_cat"/>
</dbReference>
<dbReference type="Pfam" id="PF13650">
    <property type="entry name" value="Asp_protease_2"/>
    <property type="match status" value="1"/>
</dbReference>
<accession>A0A3A1P9F0</accession>